<dbReference type="PATRIC" id="fig|224013.5.peg.6856"/>
<dbReference type="KEGG" id="npz:ACX27_28665"/>
<evidence type="ECO:0000313" key="1">
    <source>
        <dbReference type="EMBL" id="ALF55919.1"/>
    </source>
</evidence>
<accession>A0A0M4TYE5</accession>
<keyword evidence="2" id="KW-1185">Reference proteome</keyword>
<reference evidence="2" key="1">
    <citation type="submission" date="2015-07" db="EMBL/GenBank/DDBJ databases">
        <title>Genome Of Nitrogen-Fixing Cyanobacterium Nostoc piscinale CENA21 From Solimoes/Amazon River Floodplain Sediments And Comparative Genomics To Uncover Biosynthetic Natural Products Potential.</title>
        <authorList>
            <person name="Leao T.F."/>
            <person name="Leao P.N."/>
            <person name="Guimaraes P.I."/>
            <person name="de Melo A.G.C."/>
            <person name="Ramos R.T.J."/>
            <person name="Silva A."/>
            <person name="Fiore M.F."/>
            <person name="Schneider M.P.C."/>
        </authorList>
    </citation>
    <scope>NUCLEOTIDE SEQUENCE [LARGE SCALE GENOMIC DNA]</scope>
    <source>
        <strain evidence="2">CENA21</strain>
    </source>
</reference>
<dbReference type="AlphaFoldDB" id="A0A0M4TYE5"/>
<dbReference type="Proteomes" id="UP000062645">
    <property type="component" value="Chromosome"/>
</dbReference>
<protein>
    <submittedName>
        <fullName evidence="1">Uncharacterized protein</fullName>
    </submittedName>
</protein>
<dbReference type="EMBL" id="CP012036">
    <property type="protein sequence ID" value="ALF55919.1"/>
    <property type="molecule type" value="Genomic_DNA"/>
</dbReference>
<gene>
    <name evidence="1" type="ORF">ACX27_28665</name>
</gene>
<reference evidence="1 2" key="2">
    <citation type="journal article" date="2016" name="Genome Announc.">
        <title>Draft Genome Sequence of the N2-Fixing Cyanobacterium Nostoc piscinale CENA21, Isolated from the Brazilian Amazon Floodplain.</title>
        <authorList>
            <person name="Leao T."/>
            <person name="Guimaraes P.I."/>
            <person name="de Melo A.G."/>
            <person name="Ramos R.T."/>
            <person name="Leao P.N."/>
            <person name="Silva A."/>
            <person name="Fiore M.F."/>
            <person name="Schneider M.P."/>
        </authorList>
    </citation>
    <scope>NUCLEOTIDE SEQUENCE [LARGE SCALE GENOMIC DNA]</scope>
    <source>
        <strain evidence="1 2">CENA21</strain>
    </source>
</reference>
<name>A0A0M4TYE5_9NOSO</name>
<organism evidence="1 2">
    <name type="scientific">Nostoc piscinale CENA21</name>
    <dbReference type="NCBI Taxonomy" id="224013"/>
    <lineage>
        <taxon>Bacteria</taxon>
        <taxon>Bacillati</taxon>
        <taxon>Cyanobacteriota</taxon>
        <taxon>Cyanophyceae</taxon>
        <taxon>Nostocales</taxon>
        <taxon>Nostocaceae</taxon>
        <taxon>Nostoc</taxon>
    </lineage>
</organism>
<evidence type="ECO:0000313" key="2">
    <source>
        <dbReference type="Proteomes" id="UP000062645"/>
    </source>
</evidence>
<dbReference type="STRING" id="224013.ACX27_28665"/>
<dbReference type="RefSeq" id="WP_062297544.1">
    <property type="nucleotide sequence ID" value="NZ_CP012036.1"/>
</dbReference>
<proteinExistence type="predicted"/>
<sequence length="75" mass="8945">MNQQKSSLFGTNLRTSLLGTKFWSTPTELDMETLTRSKELDQEYQRVLREYNNARLLYYNALQIATHRVRNTFNQ</sequence>